<dbReference type="Proteomes" id="UP000010475">
    <property type="component" value="Chromosome"/>
</dbReference>
<gene>
    <name evidence="1" type="ORF">Cylst_0470</name>
</gene>
<protein>
    <submittedName>
        <fullName evidence="1">Uncharacterized protein</fullName>
    </submittedName>
</protein>
<reference evidence="1 2" key="1">
    <citation type="submission" date="2012-06" db="EMBL/GenBank/DDBJ databases">
        <title>Finished chromosome of genome of Cylindrospermum stagnale PCC 7417.</title>
        <authorList>
            <consortium name="US DOE Joint Genome Institute"/>
            <person name="Gugger M."/>
            <person name="Coursin T."/>
            <person name="Rippka R."/>
            <person name="Tandeau De Marsac N."/>
            <person name="Huntemann M."/>
            <person name="Wei C.-L."/>
            <person name="Han J."/>
            <person name="Detter J.C."/>
            <person name="Han C."/>
            <person name="Tapia R."/>
            <person name="Chen A."/>
            <person name="Kyrpides N."/>
            <person name="Mavromatis K."/>
            <person name="Markowitz V."/>
            <person name="Szeto E."/>
            <person name="Ivanova N."/>
            <person name="Pagani I."/>
            <person name="Pati A."/>
            <person name="Goodwin L."/>
            <person name="Nordberg H.P."/>
            <person name="Cantor M.N."/>
            <person name="Hua S.X."/>
            <person name="Woyke T."/>
            <person name="Kerfeld C.A."/>
        </authorList>
    </citation>
    <scope>NUCLEOTIDE SEQUENCE [LARGE SCALE GENOMIC DNA]</scope>
    <source>
        <strain evidence="1 2">PCC 7417</strain>
    </source>
</reference>
<name>K9WSN7_9NOST</name>
<keyword evidence="2" id="KW-1185">Reference proteome</keyword>
<proteinExistence type="predicted"/>
<evidence type="ECO:0000313" key="2">
    <source>
        <dbReference type="Proteomes" id="UP000010475"/>
    </source>
</evidence>
<dbReference type="RefSeq" id="WP_015206071.1">
    <property type="nucleotide sequence ID" value="NC_019757.1"/>
</dbReference>
<organism evidence="1 2">
    <name type="scientific">Cylindrospermum stagnale PCC 7417</name>
    <dbReference type="NCBI Taxonomy" id="56107"/>
    <lineage>
        <taxon>Bacteria</taxon>
        <taxon>Bacillati</taxon>
        <taxon>Cyanobacteriota</taxon>
        <taxon>Cyanophyceae</taxon>
        <taxon>Nostocales</taxon>
        <taxon>Nostocaceae</taxon>
        <taxon>Cylindrospermum</taxon>
    </lineage>
</organism>
<dbReference type="HOGENOM" id="CLU_1892760_0_0_3"/>
<dbReference type="eggNOG" id="ENOG5031ZB4">
    <property type="taxonomic scope" value="Bacteria"/>
</dbReference>
<dbReference type="EMBL" id="CP003642">
    <property type="protein sequence ID" value="AFZ22814.1"/>
    <property type="molecule type" value="Genomic_DNA"/>
</dbReference>
<accession>K9WSN7</accession>
<dbReference type="AlphaFoldDB" id="K9WSN7"/>
<sequence length="134" mass="15236">MSTLYLCDQLFADIKFNEIGSVNDIPIEEYLAQWNQDEEKKYPPFTGEEFLTTHDTIDEHPYAVAFGEFLEHGIDPDTANLLAFGENSFDLISDDLNDLLRQTALNIFERLAKAGYWSESGEFEQQLLGCISTA</sequence>
<evidence type="ECO:0000313" key="1">
    <source>
        <dbReference type="EMBL" id="AFZ22814.1"/>
    </source>
</evidence>
<dbReference type="KEGG" id="csg:Cylst_0470"/>
<dbReference type="OrthoDB" id="484659at2"/>
<dbReference type="STRING" id="56107.Cylst_0470"/>